<evidence type="ECO:0000313" key="2">
    <source>
        <dbReference type="EMBL" id="PNT66160.1"/>
    </source>
</evidence>
<reference evidence="2" key="2">
    <citation type="submission" date="2017-06" db="EMBL/GenBank/DDBJ databases">
        <title>WGS assembly of Brachypodium distachyon.</title>
        <authorList>
            <consortium name="The International Brachypodium Initiative"/>
            <person name="Lucas S."/>
            <person name="Harmon-Smith M."/>
            <person name="Lail K."/>
            <person name="Tice H."/>
            <person name="Grimwood J."/>
            <person name="Bruce D."/>
            <person name="Barry K."/>
            <person name="Shu S."/>
            <person name="Lindquist E."/>
            <person name="Wang M."/>
            <person name="Pitluck S."/>
            <person name="Vogel J.P."/>
            <person name="Garvin D.F."/>
            <person name="Mockler T.C."/>
            <person name="Schmutz J."/>
            <person name="Rokhsar D."/>
            <person name="Bevan M.W."/>
        </authorList>
    </citation>
    <scope>NUCLEOTIDE SEQUENCE</scope>
    <source>
        <strain evidence="2">Bd21</strain>
    </source>
</reference>
<feature type="non-terminal residue" evidence="2">
    <location>
        <position position="1"/>
    </location>
</feature>
<reference evidence="2 3" key="1">
    <citation type="journal article" date="2010" name="Nature">
        <title>Genome sequencing and analysis of the model grass Brachypodium distachyon.</title>
        <authorList>
            <consortium name="International Brachypodium Initiative"/>
        </authorList>
    </citation>
    <scope>NUCLEOTIDE SEQUENCE [LARGE SCALE GENOMIC DNA]</scope>
    <source>
        <strain evidence="2 3">Bd21</strain>
    </source>
</reference>
<feature type="compositionally biased region" description="Gly residues" evidence="1">
    <location>
        <begin position="88"/>
        <end position="99"/>
    </location>
</feature>
<dbReference type="InParanoid" id="A0A2K2CVV3"/>
<dbReference type="Proteomes" id="UP000008810">
    <property type="component" value="Chromosome 3"/>
</dbReference>
<dbReference type="EnsemblPlants" id="PNT66160">
    <property type="protein sequence ID" value="PNT66160"/>
    <property type="gene ID" value="BRADI_3g07927v3"/>
</dbReference>
<evidence type="ECO:0000313" key="4">
    <source>
        <dbReference type="Proteomes" id="UP000008810"/>
    </source>
</evidence>
<accession>A0A2K2CVV3</accession>
<sequence length="112" mass="12384">ADVRLLEFSPPPCAGRSPKFDHIRGICPARARCRGGRCTRPPFRPATTDLSRWERPRRRRTRRLMRTQREQRVGERSGLLGGEQKPAVGGGHALSGGGETETVRLLGTALEA</sequence>
<reference evidence="3" key="3">
    <citation type="submission" date="2018-08" db="UniProtKB">
        <authorList>
            <consortium name="EnsemblPlants"/>
        </authorList>
    </citation>
    <scope>IDENTIFICATION</scope>
    <source>
        <strain evidence="3">cv. Bd21</strain>
    </source>
</reference>
<organism evidence="2">
    <name type="scientific">Brachypodium distachyon</name>
    <name type="common">Purple false brome</name>
    <name type="synonym">Trachynia distachya</name>
    <dbReference type="NCBI Taxonomy" id="15368"/>
    <lineage>
        <taxon>Eukaryota</taxon>
        <taxon>Viridiplantae</taxon>
        <taxon>Streptophyta</taxon>
        <taxon>Embryophyta</taxon>
        <taxon>Tracheophyta</taxon>
        <taxon>Spermatophyta</taxon>
        <taxon>Magnoliopsida</taxon>
        <taxon>Liliopsida</taxon>
        <taxon>Poales</taxon>
        <taxon>Poaceae</taxon>
        <taxon>BOP clade</taxon>
        <taxon>Pooideae</taxon>
        <taxon>Stipodae</taxon>
        <taxon>Brachypodieae</taxon>
        <taxon>Brachypodium</taxon>
    </lineage>
</organism>
<keyword evidence="4" id="KW-1185">Reference proteome</keyword>
<proteinExistence type="predicted"/>
<name>A0A2K2CVV3_BRADI</name>
<evidence type="ECO:0000256" key="1">
    <source>
        <dbReference type="SAM" id="MobiDB-lite"/>
    </source>
</evidence>
<protein>
    <submittedName>
        <fullName evidence="2 3">Uncharacterized protein</fullName>
    </submittedName>
</protein>
<dbReference type="EMBL" id="CM000882">
    <property type="protein sequence ID" value="PNT66160.1"/>
    <property type="molecule type" value="Genomic_DNA"/>
</dbReference>
<dbReference type="AlphaFoldDB" id="A0A2K2CVV3"/>
<feature type="compositionally biased region" description="Basic residues" evidence="1">
    <location>
        <begin position="57"/>
        <end position="66"/>
    </location>
</feature>
<gene>
    <name evidence="2" type="ORF">BRADI_3g07927v3</name>
</gene>
<evidence type="ECO:0000313" key="3">
    <source>
        <dbReference type="EnsemblPlants" id="PNT66160"/>
    </source>
</evidence>
<dbReference type="Gramene" id="PNT66160">
    <property type="protein sequence ID" value="PNT66160"/>
    <property type="gene ID" value="BRADI_3g07927v3"/>
</dbReference>
<feature type="region of interest" description="Disordered" evidence="1">
    <location>
        <begin position="57"/>
        <end position="112"/>
    </location>
</feature>